<dbReference type="Proteomes" id="UP000807469">
    <property type="component" value="Unassembled WGS sequence"/>
</dbReference>
<evidence type="ECO:0000256" key="1">
    <source>
        <dbReference type="SAM" id="Phobius"/>
    </source>
</evidence>
<dbReference type="AlphaFoldDB" id="A0A9P5Z7W0"/>
<gene>
    <name evidence="2" type="ORF">BDN70DRAFT_507995</name>
</gene>
<proteinExistence type="predicted"/>
<accession>A0A9P5Z7W0</accession>
<sequence>MTVYTADVEVQNLVLNETGERFSSSFGDMLMQTSRKAGQAFGIGSGSLNPWRIAALIICVFLGFWFISKIMRWWWGAAAV</sequence>
<keyword evidence="1" id="KW-0812">Transmembrane</keyword>
<keyword evidence="1" id="KW-1133">Transmembrane helix</keyword>
<evidence type="ECO:0000313" key="3">
    <source>
        <dbReference type="Proteomes" id="UP000807469"/>
    </source>
</evidence>
<comment type="caution">
    <text evidence="2">The sequence shown here is derived from an EMBL/GenBank/DDBJ whole genome shotgun (WGS) entry which is preliminary data.</text>
</comment>
<organism evidence="2 3">
    <name type="scientific">Pholiota conissans</name>
    <dbReference type="NCBI Taxonomy" id="109636"/>
    <lineage>
        <taxon>Eukaryota</taxon>
        <taxon>Fungi</taxon>
        <taxon>Dikarya</taxon>
        <taxon>Basidiomycota</taxon>
        <taxon>Agaricomycotina</taxon>
        <taxon>Agaricomycetes</taxon>
        <taxon>Agaricomycetidae</taxon>
        <taxon>Agaricales</taxon>
        <taxon>Agaricineae</taxon>
        <taxon>Strophariaceae</taxon>
        <taxon>Pholiota</taxon>
    </lineage>
</organism>
<dbReference type="EMBL" id="MU155174">
    <property type="protein sequence ID" value="KAF9481800.1"/>
    <property type="molecule type" value="Genomic_DNA"/>
</dbReference>
<evidence type="ECO:0000313" key="2">
    <source>
        <dbReference type="EMBL" id="KAF9481800.1"/>
    </source>
</evidence>
<feature type="transmembrane region" description="Helical" evidence="1">
    <location>
        <begin position="51"/>
        <end position="67"/>
    </location>
</feature>
<name>A0A9P5Z7W0_9AGAR</name>
<keyword evidence="3" id="KW-1185">Reference proteome</keyword>
<keyword evidence="1" id="KW-0472">Membrane</keyword>
<reference evidence="2" key="1">
    <citation type="submission" date="2020-11" db="EMBL/GenBank/DDBJ databases">
        <authorList>
            <consortium name="DOE Joint Genome Institute"/>
            <person name="Ahrendt S."/>
            <person name="Riley R."/>
            <person name="Andreopoulos W."/>
            <person name="Labutti K."/>
            <person name="Pangilinan J."/>
            <person name="Ruiz-Duenas F.J."/>
            <person name="Barrasa J.M."/>
            <person name="Sanchez-Garcia M."/>
            <person name="Camarero S."/>
            <person name="Miyauchi S."/>
            <person name="Serrano A."/>
            <person name="Linde D."/>
            <person name="Babiker R."/>
            <person name="Drula E."/>
            <person name="Ayuso-Fernandez I."/>
            <person name="Pacheco R."/>
            <person name="Padilla G."/>
            <person name="Ferreira P."/>
            <person name="Barriuso J."/>
            <person name="Kellner H."/>
            <person name="Castanera R."/>
            <person name="Alfaro M."/>
            <person name="Ramirez L."/>
            <person name="Pisabarro A.G."/>
            <person name="Kuo A."/>
            <person name="Tritt A."/>
            <person name="Lipzen A."/>
            <person name="He G."/>
            <person name="Yan M."/>
            <person name="Ng V."/>
            <person name="Cullen D."/>
            <person name="Martin F."/>
            <person name="Rosso M.-N."/>
            <person name="Henrissat B."/>
            <person name="Hibbett D."/>
            <person name="Martinez A.T."/>
            <person name="Grigoriev I.V."/>
        </authorList>
    </citation>
    <scope>NUCLEOTIDE SEQUENCE</scope>
    <source>
        <strain evidence="2">CIRM-BRFM 674</strain>
    </source>
</reference>
<protein>
    <submittedName>
        <fullName evidence="2">Uncharacterized protein</fullName>
    </submittedName>
</protein>
<dbReference type="OrthoDB" id="3063237at2759"/>